<accession>A0A8T3BSH4</accession>
<organism evidence="1 2">
    <name type="scientific">Dendrobium nobile</name>
    <name type="common">Orchid</name>
    <dbReference type="NCBI Taxonomy" id="94219"/>
    <lineage>
        <taxon>Eukaryota</taxon>
        <taxon>Viridiplantae</taxon>
        <taxon>Streptophyta</taxon>
        <taxon>Embryophyta</taxon>
        <taxon>Tracheophyta</taxon>
        <taxon>Spermatophyta</taxon>
        <taxon>Magnoliopsida</taxon>
        <taxon>Liliopsida</taxon>
        <taxon>Asparagales</taxon>
        <taxon>Orchidaceae</taxon>
        <taxon>Epidendroideae</taxon>
        <taxon>Malaxideae</taxon>
        <taxon>Dendrobiinae</taxon>
        <taxon>Dendrobium</taxon>
    </lineage>
</organism>
<dbReference type="EMBL" id="JAGYWB010000006">
    <property type="protein sequence ID" value="KAI0520195.1"/>
    <property type="molecule type" value="Genomic_DNA"/>
</dbReference>
<name>A0A8T3BSH4_DENNO</name>
<protein>
    <submittedName>
        <fullName evidence="1">Uncharacterized protein</fullName>
    </submittedName>
</protein>
<sequence>MLTPWMVVSCNLISLEGSSWNREIELFWLQQSFLPEPNYLIFQFFLGSLVFDMCNFWG</sequence>
<dbReference type="Proteomes" id="UP000829196">
    <property type="component" value="Unassembled WGS sequence"/>
</dbReference>
<gene>
    <name evidence="1" type="ORF">KFK09_007666</name>
</gene>
<evidence type="ECO:0000313" key="2">
    <source>
        <dbReference type="Proteomes" id="UP000829196"/>
    </source>
</evidence>
<dbReference type="AlphaFoldDB" id="A0A8T3BSH4"/>
<reference evidence="1" key="1">
    <citation type="journal article" date="2022" name="Front. Genet.">
        <title>Chromosome-Scale Assembly of the Dendrobium nobile Genome Provides Insights Into the Molecular Mechanism of the Biosynthesis of the Medicinal Active Ingredient of Dendrobium.</title>
        <authorList>
            <person name="Xu Q."/>
            <person name="Niu S.-C."/>
            <person name="Li K.-L."/>
            <person name="Zheng P.-J."/>
            <person name="Zhang X.-J."/>
            <person name="Jia Y."/>
            <person name="Liu Y."/>
            <person name="Niu Y.-X."/>
            <person name="Yu L.-H."/>
            <person name="Chen D.-F."/>
            <person name="Zhang G.-Q."/>
        </authorList>
    </citation>
    <scope>NUCLEOTIDE SEQUENCE</scope>
    <source>
        <tissue evidence="1">Leaf</tissue>
    </source>
</reference>
<comment type="caution">
    <text evidence="1">The sequence shown here is derived from an EMBL/GenBank/DDBJ whole genome shotgun (WGS) entry which is preliminary data.</text>
</comment>
<keyword evidence="2" id="KW-1185">Reference proteome</keyword>
<evidence type="ECO:0000313" key="1">
    <source>
        <dbReference type="EMBL" id="KAI0520195.1"/>
    </source>
</evidence>
<proteinExistence type="predicted"/>